<dbReference type="SUPFAM" id="SSF52200">
    <property type="entry name" value="Toll/Interleukin receptor TIR domain"/>
    <property type="match status" value="1"/>
</dbReference>
<gene>
    <name evidence="3" type="ORF">PR017_03915</name>
</gene>
<name>A0AAF1KCL1_9HYPH</name>
<evidence type="ECO:0000313" key="4">
    <source>
        <dbReference type="Proteomes" id="UP000249499"/>
    </source>
</evidence>
<dbReference type="SUPFAM" id="SSF141571">
    <property type="entry name" value="Pentapeptide repeat-like"/>
    <property type="match status" value="1"/>
</dbReference>
<dbReference type="Pfam" id="PF00805">
    <property type="entry name" value="Pentapeptide"/>
    <property type="match status" value="2"/>
</dbReference>
<protein>
    <submittedName>
        <fullName evidence="3">Pentapeptide repeat-containing protein</fullName>
    </submittedName>
</protein>
<dbReference type="Gene3D" id="3.40.50.10140">
    <property type="entry name" value="Toll/interleukin-1 receptor homology (TIR) domain"/>
    <property type="match status" value="1"/>
</dbReference>
<dbReference type="KEGG" id="rtu:PR017_03915"/>
<dbReference type="RefSeq" id="WP_111220389.1">
    <property type="nucleotide sequence ID" value="NZ_CP117255.1"/>
</dbReference>
<dbReference type="Gene3D" id="2.160.20.80">
    <property type="entry name" value="E3 ubiquitin-protein ligase SopA"/>
    <property type="match status" value="1"/>
</dbReference>
<dbReference type="InterPro" id="IPR000157">
    <property type="entry name" value="TIR_dom"/>
</dbReference>
<feature type="domain" description="TIR" evidence="2">
    <location>
        <begin position="215"/>
        <end position="323"/>
    </location>
</feature>
<feature type="region of interest" description="Disordered" evidence="1">
    <location>
        <begin position="475"/>
        <end position="497"/>
    </location>
</feature>
<dbReference type="InterPro" id="IPR001646">
    <property type="entry name" value="5peptide_repeat"/>
</dbReference>
<dbReference type="InterPro" id="IPR035897">
    <property type="entry name" value="Toll_tir_struct_dom_sf"/>
</dbReference>
<dbReference type="Pfam" id="PF13676">
    <property type="entry name" value="TIR_2"/>
    <property type="match status" value="1"/>
</dbReference>
<dbReference type="InterPro" id="IPR051082">
    <property type="entry name" value="Pentapeptide-BTB/POZ_domain"/>
</dbReference>
<dbReference type="EMBL" id="CP117255">
    <property type="protein sequence ID" value="WFR96291.1"/>
    <property type="molecule type" value="Genomic_DNA"/>
</dbReference>
<evidence type="ECO:0000256" key="1">
    <source>
        <dbReference type="SAM" id="MobiDB-lite"/>
    </source>
</evidence>
<sequence>MAIARHLQWLKQGPSAWNNRRASRHFVPSLRNADLRGFDLVGVNLRGAQLSGANLAGADLTQANLIGAHLNNANLIGADLEFAKLTAAVLTSATLQAANLRNASLDECDFERADLRECDLRHAVVFRSNFLNARLKGANMLSEEGPAVALHYVSGLQQRQLNDILGDRGVVLPPGLEYPESWPDWRDPDLVADKNGLGVEPTHTDEASQNAENLVLLSYSSLDRQIVSHIRSILSIADITTWWDQDIAAGSRWREQIDDHLSEAAAVVTFWTSNSVASSAVKEEATRAQTLGKFIHVRLDGTPIPYGFSETQYADLQSWDGSADHIEMRKLIQSIKDKINPPTFEQIQERLTFAAPLAGIVEDGKISARDSPPTAAPPHPDEDDLEKRLEAQYTLAKKLLAALEALENNLGEAIRFDLAHYVNQLEKRPASWYILSDSVADIRYYLEMDEEFSWPGSTRTSAESLCRNHEALRPRLQPIQPPPSSSDAPLPPPPVDASKLSEQALKEITEAAVEAFNSLEAEKVLSKPAIQTGEYLAVEIADARVLNPVTIRSEEQKLRKLRTSVTALAGFVGSTIAAIGSGVGSNLLTSPEAARTLAEVLKKLFAMLTNLF</sequence>
<dbReference type="PANTHER" id="PTHR14136">
    <property type="entry name" value="BTB_POZ DOMAIN-CONTAINING PROTEIN KCTD9"/>
    <property type="match status" value="1"/>
</dbReference>
<evidence type="ECO:0000313" key="3">
    <source>
        <dbReference type="EMBL" id="WFR96291.1"/>
    </source>
</evidence>
<accession>A0AAF1KCL1</accession>
<proteinExistence type="predicted"/>
<dbReference type="AlphaFoldDB" id="A0AAF1KCL1"/>
<reference evidence="4" key="2">
    <citation type="journal article" date="2023" name="MicrobiologyOpen">
        <title>Genomics of the tumorigenes clade of the family Rhizobiaceae and description of Rhizobium rhododendri sp. nov.</title>
        <authorList>
            <person name="Kuzmanovic N."/>
            <person name="diCenzo G.C."/>
            <person name="Bunk B."/>
            <person name="Sproeer C."/>
            <person name="Fruehling A."/>
            <person name="Neumann-Schaal M."/>
            <person name="Overmann J."/>
            <person name="Smalla K."/>
        </authorList>
    </citation>
    <scope>NUCLEOTIDE SEQUENCE [LARGE SCALE GENOMIC DNA]</scope>
    <source>
        <strain evidence="4">1078</strain>
    </source>
</reference>
<dbReference type="PANTHER" id="PTHR14136:SF17">
    <property type="entry name" value="BTB_POZ DOMAIN-CONTAINING PROTEIN KCTD9"/>
    <property type="match status" value="1"/>
</dbReference>
<evidence type="ECO:0000259" key="2">
    <source>
        <dbReference type="Pfam" id="PF13676"/>
    </source>
</evidence>
<organism evidence="3 4">
    <name type="scientific">Rhizobium tumorigenes</name>
    <dbReference type="NCBI Taxonomy" id="2041385"/>
    <lineage>
        <taxon>Bacteria</taxon>
        <taxon>Pseudomonadati</taxon>
        <taxon>Pseudomonadota</taxon>
        <taxon>Alphaproteobacteria</taxon>
        <taxon>Hyphomicrobiales</taxon>
        <taxon>Rhizobiaceae</taxon>
        <taxon>Rhizobium/Agrobacterium group</taxon>
        <taxon>Rhizobium</taxon>
    </lineage>
</organism>
<feature type="compositionally biased region" description="Pro residues" evidence="1">
    <location>
        <begin position="479"/>
        <end position="495"/>
    </location>
</feature>
<keyword evidence="4" id="KW-1185">Reference proteome</keyword>
<dbReference type="Proteomes" id="UP000249499">
    <property type="component" value="Chromosome"/>
</dbReference>
<dbReference type="GO" id="GO:0007165">
    <property type="term" value="P:signal transduction"/>
    <property type="evidence" value="ECO:0007669"/>
    <property type="project" value="InterPro"/>
</dbReference>
<reference evidence="3 4" key="1">
    <citation type="journal article" date="2018" name="Sci. Rep.">
        <title>Rhizobium tumorigenes sp. nov., a novel plant tumorigenic bacterium isolated from cane gall tumors on thornless blackberry.</title>
        <authorList>
            <person name="Kuzmanovi N."/>
            <person name="Smalla K."/>
            <person name="Gronow S."/>
            <person name="PuBawska J."/>
        </authorList>
    </citation>
    <scope>NUCLEOTIDE SEQUENCE [LARGE SCALE GENOMIC DNA]</scope>
    <source>
        <strain evidence="3 4">1078</strain>
    </source>
</reference>